<dbReference type="InterPro" id="IPR006162">
    <property type="entry name" value="Ppantetheine_attach_site"/>
</dbReference>
<sequence length="158" mass="17499">MFGIGFFRPAAIGSLRMNAGCYMRMMGIHGRTATTMRGFCTGKVPKIGEGEGSSVATDKGDTYVVGQNDEPGFLPEAEVIFRVLDVVRNFENVKPELVTETSHIYKDLGLDSLDAVELCMAVEMEFNIEIPDYEADRVETVTDLIDFIKDCPHAESNY</sequence>
<evidence type="ECO:0000256" key="5">
    <source>
        <dbReference type="ARBA" id="ARBA00022450"/>
    </source>
</evidence>
<dbReference type="NCBIfam" id="TIGR00517">
    <property type="entry name" value="acyl_carrier"/>
    <property type="match status" value="1"/>
</dbReference>
<dbReference type="Gene3D" id="1.10.1200.10">
    <property type="entry name" value="ACP-like"/>
    <property type="match status" value="1"/>
</dbReference>
<dbReference type="PROSITE" id="PS50075">
    <property type="entry name" value="CARRIER"/>
    <property type="match status" value="1"/>
</dbReference>
<evidence type="ECO:0000256" key="8">
    <source>
        <dbReference type="ARBA" id="ARBA00022832"/>
    </source>
</evidence>
<dbReference type="FunFam" id="1.10.1200.10:FF:000003">
    <property type="entry name" value="Acyl carrier protein"/>
    <property type="match status" value="1"/>
</dbReference>
<evidence type="ECO:0000256" key="7">
    <source>
        <dbReference type="ARBA" id="ARBA00022553"/>
    </source>
</evidence>
<evidence type="ECO:0000256" key="2">
    <source>
        <dbReference type="ARBA" id="ARBA00005194"/>
    </source>
</evidence>
<evidence type="ECO:0000256" key="11">
    <source>
        <dbReference type="ARBA" id="ARBA00023098"/>
    </source>
</evidence>
<dbReference type="InterPro" id="IPR003231">
    <property type="entry name" value="ACP"/>
</dbReference>
<evidence type="ECO:0000256" key="10">
    <source>
        <dbReference type="ARBA" id="ARBA00022982"/>
    </source>
</evidence>
<keyword evidence="6 14" id="KW-0444">Lipid biosynthesis</keyword>
<dbReference type="InterPro" id="IPR036736">
    <property type="entry name" value="ACP-like_sf"/>
</dbReference>
<dbReference type="GO" id="GO:0000036">
    <property type="term" value="F:acyl carrier activity"/>
    <property type="evidence" value="ECO:0007669"/>
    <property type="project" value="TreeGrafter"/>
</dbReference>
<dbReference type="Pfam" id="PF00550">
    <property type="entry name" value="PP-binding"/>
    <property type="match status" value="1"/>
</dbReference>
<evidence type="ECO:0000256" key="12">
    <source>
        <dbReference type="ARBA" id="ARBA00023128"/>
    </source>
</evidence>
<keyword evidence="11" id="KW-0443">Lipid metabolism</keyword>
<evidence type="ECO:0000313" key="16">
    <source>
        <dbReference type="EMBL" id="CAD8818779.1"/>
    </source>
</evidence>
<evidence type="ECO:0000256" key="1">
    <source>
        <dbReference type="ARBA" id="ARBA00004173"/>
    </source>
</evidence>
<name>A0A7S0ZE19_9RHOD</name>
<organism evidence="16">
    <name type="scientific">Timspurckia oligopyrenoides</name>
    <dbReference type="NCBI Taxonomy" id="708627"/>
    <lineage>
        <taxon>Eukaryota</taxon>
        <taxon>Rhodophyta</taxon>
        <taxon>Bangiophyceae</taxon>
        <taxon>Porphyridiales</taxon>
        <taxon>Porphyridiaceae</taxon>
        <taxon>Timspurckia</taxon>
    </lineage>
</organism>
<evidence type="ECO:0000256" key="6">
    <source>
        <dbReference type="ARBA" id="ARBA00022516"/>
    </source>
</evidence>
<dbReference type="EMBL" id="HBFP01004457">
    <property type="protein sequence ID" value="CAD8818779.1"/>
    <property type="molecule type" value="Transcribed_RNA"/>
</dbReference>
<comment type="subcellular location">
    <subcellularLocation>
        <location evidence="1">Mitochondrion</location>
    </subcellularLocation>
</comment>
<dbReference type="GO" id="GO:0000035">
    <property type="term" value="F:acyl binding"/>
    <property type="evidence" value="ECO:0007669"/>
    <property type="project" value="TreeGrafter"/>
</dbReference>
<dbReference type="PANTHER" id="PTHR20863:SF28">
    <property type="entry name" value="ACYL CARRIER PROTEIN, MITOCHONDRIAL"/>
    <property type="match status" value="1"/>
</dbReference>
<evidence type="ECO:0000256" key="14">
    <source>
        <dbReference type="RuleBase" id="RU000722"/>
    </source>
</evidence>
<comment type="similarity">
    <text evidence="3">Belongs to the acyl carrier protein (ACP) family.</text>
</comment>
<dbReference type="HAMAP" id="MF_01217">
    <property type="entry name" value="Acyl_carrier"/>
    <property type="match status" value="1"/>
</dbReference>
<protein>
    <recommendedName>
        <fullName evidence="14">Acyl carrier protein</fullName>
    </recommendedName>
</protein>
<reference evidence="16" key="1">
    <citation type="submission" date="2021-01" db="EMBL/GenBank/DDBJ databases">
        <authorList>
            <person name="Corre E."/>
            <person name="Pelletier E."/>
            <person name="Niang G."/>
            <person name="Scheremetjew M."/>
            <person name="Finn R."/>
            <person name="Kale V."/>
            <person name="Holt S."/>
            <person name="Cochrane G."/>
            <person name="Meng A."/>
            <person name="Brown T."/>
            <person name="Cohen L."/>
        </authorList>
    </citation>
    <scope>NUCLEOTIDE SEQUENCE</scope>
    <source>
        <strain evidence="16">CCMP3278</strain>
    </source>
</reference>
<comment type="function">
    <text evidence="14">Carrier of the growing fatty acid chain in fatty acid biosynthesis.</text>
</comment>
<proteinExistence type="inferred from homology"/>
<feature type="domain" description="Carrier" evidence="15">
    <location>
        <begin position="77"/>
        <end position="152"/>
    </location>
</feature>
<evidence type="ECO:0000256" key="13">
    <source>
        <dbReference type="ARBA" id="ARBA00023160"/>
    </source>
</evidence>
<dbReference type="SUPFAM" id="SSF47336">
    <property type="entry name" value="ACP-like"/>
    <property type="match status" value="1"/>
</dbReference>
<keyword evidence="5 14" id="KW-0596">Phosphopantetheine</keyword>
<dbReference type="PANTHER" id="PTHR20863">
    <property type="entry name" value="ACYL CARRIER PROTEIN"/>
    <property type="match status" value="1"/>
</dbReference>
<keyword evidence="8" id="KW-0276">Fatty acid metabolism</keyword>
<accession>A0A7S0ZE19</accession>
<keyword evidence="10" id="KW-0249">Electron transport</keyword>
<keyword evidence="4" id="KW-0813">Transport</keyword>
<keyword evidence="7" id="KW-0597">Phosphoprotein</keyword>
<dbReference type="GO" id="GO:0005739">
    <property type="term" value="C:mitochondrion"/>
    <property type="evidence" value="ECO:0007669"/>
    <property type="project" value="UniProtKB-SubCell"/>
</dbReference>
<keyword evidence="12" id="KW-0496">Mitochondrion</keyword>
<keyword evidence="13 14" id="KW-0275">Fatty acid biosynthesis</keyword>
<dbReference type="AlphaFoldDB" id="A0A7S0ZE19"/>
<dbReference type="InterPro" id="IPR009081">
    <property type="entry name" value="PP-bd_ACP"/>
</dbReference>
<evidence type="ECO:0000256" key="3">
    <source>
        <dbReference type="ARBA" id="ARBA00010930"/>
    </source>
</evidence>
<comment type="pathway">
    <text evidence="2">Lipid metabolism; fatty acid biosynthesis.</text>
</comment>
<evidence type="ECO:0000256" key="4">
    <source>
        <dbReference type="ARBA" id="ARBA00022448"/>
    </source>
</evidence>
<evidence type="ECO:0000259" key="15">
    <source>
        <dbReference type="PROSITE" id="PS50075"/>
    </source>
</evidence>
<gene>
    <name evidence="16" type="ORF">TOLI1172_LOCUS3168</name>
</gene>
<dbReference type="PROSITE" id="PS00012">
    <property type="entry name" value="PHOSPHOPANTETHEINE"/>
    <property type="match status" value="1"/>
</dbReference>
<evidence type="ECO:0000256" key="9">
    <source>
        <dbReference type="ARBA" id="ARBA00022946"/>
    </source>
</evidence>
<keyword evidence="9" id="KW-0809">Transit peptide</keyword>